<protein>
    <submittedName>
        <fullName evidence="1">Uncharacterized protein</fullName>
    </submittedName>
</protein>
<dbReference type="EMBL" id="JAPDGR010001960">
    <property type="protein sequence ID" value="KAJ2978434.1"/>
    <property type="molecule type" value="Genomic_DNA"/>
</dbReference>
<accession>A0ACC1NH96</accession>
<evidence type="ECO:0000313" key="1">
    <source>
        <dbReference type="EMBL" id="KAJ2978434.1"/>
    </source>
</evidence>
<evidence type="ECO:0000313" key="2">
    <source>
        <dbReference type="Proteomes" id="UP001143856"/>
    </source>
</evidence>
<gene>
    <name evidence="1" type="ORF">NUW58_g7498</name>
</gene>
<comment type="caution">
    <text evidence="1">The sequence shown here is derived from an EMBL/GenBank/DDBJ whole genome shotgun (WGS) entry which is preliminary data.</text>
</comment>
<reference evidence="1" key="1">
    <citation type="submission" date="2022-10" db="EMBL/GenBank/DDBJ databases">
        <title>Genome Sequence of Xylaria curta.</title>
        <authorList>
            <person name="Buettner E."/>
        </authorList>
    </citation>
    <scope>NUCLEOTIDE SEQUENCE</scope>
    <source>
        <strain evidence="1">Babe10</strain>
    </source>
</reference>
<sequence>MADSQSLFPLSLISTAALPDGFSIRPLARDDYHKGFYECLRVLTWVADPTEVEFQARFDEMAAAKDTYFFAVVEFRGRIVGTGCLVVERKFIHNHGKCGHIEEIAVAKEHQGKGLGLNIMRALESVAVSVGCYKSILNCGPRNEPFYEKCGFHNSGIEMSVYFEEERDNYHRALAAWLESMTGFEGMQGHAAVYRVAKVQLSTNVKLTTIRRNGDRHV</sequence>
<name>A0ACC1NH96_9PEZI</name>
<dbReference type="Proteomes" id="UP001143856">
    <property type="component" value="Unassembled WGS sequence"/>
</dbReference>
<organism evidence="1 2">
    <name type="scientific">Xylaria curta</name>
    <dbReference type="NCBI Taxonomy" id="42375"/>
    <lineage>
        <taxon>Eukaryota</taxon>
        <taxon>Fungi</taxon>
        <taxon>Dikarya</taxon>
        <taxon>Ascomycota</taxon>
        <taxon>Pezizomycotina</taxon>
        <taxon>Sordariomycetes</taxon>
        <taxon>Xylariomycetidae</taxon>
        <taxon>Xylariales</taxon>
        <taxon>Xylariaceae</taxon>
        <taxon>Xylaria</taxon>
    </lineage>
</organism>
<proteinExistence type="predicted"/>
<keyword evidence="2" id="KW-1185">Reference proteome</keyword>